<evidence type="ECO:0000256" key="2">
    <source>
        <dbReference type="ARBA" id="ARBA00005417"/>
    </source>
</evidence>
<dbReference type="RefSeq" id="WP_371752759.1">
    <property type="nucleotide sequence ID" value="NZ_JAYJLD010000003.1"/>
</dbReference>
<feature type="domain" description="ABC transporter" evidence="8">
    <location>
        <begin position="5"/>
        <end position="256"/>
    </location>
</feature>
<dbReference type="Proteomes" id="UP001310386">
    <property type="component" value="Unassembled WGS sequence"/>
</dbReference>
<dbReference type="PANTHER" id="PTHR43297:SF2">
    <property type="entry name" value="DIPEPTIDE TRANSPORT ATP-BINDING PROTEIN DPPD"/>
    <property type="match status" value="1"/>
</dbReference>
<dbReference type="Pfam" id="PF08352">
    <property type="entry name" value="oligo_HPY"/>
    <property type="match status" value="1"/>
</dbReference>
<dbReference type="PANTHER" id="PTHR43297">
    <property type="entry name" value="OLIGOPEPTIDE TRANSPORT ATP-BINDING PROTEIN APPD"/>
    <property type="match status" value="1"/>
</dbReference>
<dbReference type="NCBIfam" id="TIGR01727">
    <property type="entry name" value="oligo_HPY"/>
    <property type="match status" value="1"/>
</dbReference>
<evidence type="ECO:0000256" key="7">
    <source>
        <dbReference type="ARBA" id="ARBA00023136"/>
    </source>
</evidence>
<evidence type="ECO:0000313" key="9">
    <source>
        <dbReference type="EMBL" id="MEB3100645.1"/>
    </source>
</evidence>
<comment type="caution">
    <text evidence="9">The sequence shown here is derived from an EMBL/GenBank/DDBJ whole genome shotgun (WGS) entry which is preliminary data.</text>
</comment>
<dbReference type="PROSITE" id="PS50893">
    <property type="entry name" value="ABC_TRANSPORTER_2"/>
    <property type="match status" value="1"/>
</dbReference>
<organism evidence="9 10">
    <name type="scientific">Ferviditalea candida</name>
    <dbReference type="NCBI Taxonomy" id="3108399"/>
    <lineage>
        <taxon>Bacteria</taxon>
        <taxon>Bacillati</taxon>
        <taxon>Bacillota</taxon>
        <taxon>Bacilli</taxon>
        <taxon>Bacillales</taxon>
        <taxon>Paenibacillaceae</taxon>
        <taxon>Ferviditalea</taxon>
    </lineage>
</organism>
<dbReference type="PROSITE" id="PS00211">
    <property type="entry name" value="ABC_TRANSPORTER_1"/>
    <property type="match status" value="1"/>
</dbReference>
<keyword evidence="6 9" id="KW-0067">ATP-binding</keyword>
<evidence type="ECO:0000256" key="4">
    <source>
        <dbReference type="ARBA" id="ARBA00022475"/>
    </source>
</evidence>
<evidence type="ECO:0000256" key="6">
    <source>
        <dbReference type="ARBA" id="ARBA00022840"/>
    </source>
</evidence>
<evidence type="ECO:0000313" key="10">
    <source>
        <dbReference type="Proteomes" id="UP001310386"/>
    </source>
</evidence>
<evidence type="ECO:0000256" key="1">
    <source>
        <dbReference type="ARBA" id="ARBA00004202"/>
    </source>
</evidence>
<dbReference type="GO" id="GO:0005524">
    <property type="term" value="F:ATP binding"/>
    <property type="evidence" value="ECO:0007669"/>
    <property type="project" value="UniProtKB-KW"/>
</dbReference>
<keyword evidence="10" id="KW-1185">Reference proteome</keyword>
<dbReference type="EMBL" id="JAYJLD010000003">
    <property type="protein sequence ID" value="MEB3100645.1"/>
    <property type="molecule type" value="Genomic_DNA"/>
</dbReference>
<reference evidence="9" key="1">
    <citation type="submission" date="2023-12" db="EMBL/GenBank/DDBJ databases">
        <title>Fervidustalea candida gen. nov., sp. nov., a novel member of the family Paenibacillaceae isolated from a geothermal area.</title>
        <authorList>
            <person name="Li W.-J."/>
            <person name="Jiao J.-Y."/>
            <person name="Chen Y."/>
        </authorList>
    </citation>
    <scope>NUCLEOTIDE SEQUENCE</scope>
    <source>
        <strain evidence="9">SYSU GA230002</strain>
    </source>
</reference>
<keyword evidence="3" id="KW-0813">Transport</keyword>
<keyword evidence="7" id="KW-0472">Membrane</keyword>
<dbReference type="Pfam" id="PF00005">
    <property type="entry name" value="ABC_tran"/>
    <property type="match status" value="1"/>
</dbReference>
<dbReference type="InterPro" id="IPR013563">
    <property type="entry name" value="Oligopep_ABC_C"/>
</dbReference>
<evidence type="ECO:0000256" key="5">
    <source>
        <dbReference type="ARBA" id="ARBA00022741"/>
    </source>
</evidence>
<evidence type="ECO:0000256" key="3">
    <source>
        <dbReference type="ARBA" id="ARBA00022448"/>
    </source>
</evidence>
<comment type="subcellular location">
    <subcellularLocation>
        <location evidence="1">Cell membrane</location>
        <topology evidence="1">Peripheral membrane protein</topology>
    </subcellularLocation>
</comment>
<dbReference type="Gene3D" id="3.40.50.300">
    <property type="entry name" value="P-loop containing nucleotide triphosphate hydrolases"/>
    <property type="match status" value="1"/>
</dbReference>
<proteinExistence type="inferred from homology"/>
<dbReference type="CDD" id="cd03257">
    <property type="entry name" value="ABC_NikE_OppD_transporters"/>
    <property type="match status" value="1"/>
</dbReference>
<dbReference type="InterPro" id="IPR027417">
    <property type="entry name" value="P-loop_NTPase"/>
</dbReference>
<evidence type="ECO:0000259" key="8">
    <source>
        <dbReference type="PROSITE" id="PS50893"/>
    </source>
</evidence>
<comment type="similarity">
    <text evidence="2">Belongs to the ABC transporter superfamily.</text>
</comment>
<dbReference type="InterPro" id="IPR003439">
    <property type="entry name" value="ABC_transporter-like_ATP-bd"/>
</dbReference>
<accession>A0ABU5ZDQ6</accession>
<gene>
    <name evidence="9" type="ORF">VF724_03115</name>
</gene>
<dbReference type="SMART" id="SM00382">
    <property type="entry name" value="AAA"/>
    <property type="match status" value="1"/>
</dbReference>
<name>A0ABU5ZDQ6_9BACL</name>
<dbReference type="InterPro" id="IPR050388">
    <property type="entry name" value="ABC_Ni/Peptide_Import"/>
</dbReference>
<sequence length="331" mass="36181">MQPILEVKDLHVSFGAGGDEVHAVRGVSFHVNRGEAVGIVGESGNGKSVTAQALMRLIPIPSGKIKQGTVTFGDQDLLSLTEKEMESIRGREIGMVFQDPAASLNPTMTVGRQIAEGLIKHGHLNPGEARDRTMEMLTAVGIANPEVRFKQYPHELSGGMKQRVNLAIAAACNPSLLIADEPTSALDVTVQAQILQLMKDLQQRLNISILLITHDLSVVAALCDRVLVMYAGKIVETGTKREILENPQHPYTKALLRSIPRLEQNKDEPLMPIFGNPPDMSRLSAGCEFCGRCEQAMNICERSEPDMFDLSITHQAKCWLHHPLAQARGMA</sequence>
<keyword evidence="5" id="KW-0547">Nucleotide-binding</keyword>
<protein>
    <submittedName>
        <fullName evidence="9">ABC transporter ATP-binding protein</fullName>
    </submittedName>
</protein>
<keyword evidence="4" id="KW-1003">Cell membrane</keyword>
<dbReference type="InterPro" id="IPR003593">
    <property type="entry name" value="AAA+_ATPase"/>
</dbReference>
<dbReference type="InterPro" id="IPR017871">
    <property type="entry name" value="ABC_transporter-like_CS"/>
</dbReference>
<dbReference type="SUPFAM" id="SSF52540">
    <property type="entry name" value="P-loop containing nucleoside triphosphate hydrolases"/>
    <property type="match status" value="1"/>
</dbReference>